<accession>A0ABP8LH46</accession>
<feature type="transmembrane region" description="Helical" evidence="7">
    <location>
        <begin position="48"/>
        <end position="70"/>
    </location>
</feature>
<evidence type="ECO:0000256" key="6">
    <source>
        <dbReference type="ARBA" id="ARBA00023306"/>
    </source>
</evidence>
<gene>
    <name evidence="7" type="primary">crgA</name>
    <name evidence="9" type="ORF">GCM10023169_32160</name>
</gene>
<name>A0ABP8LH46_9MICO</name>
<keyword evidence="3 7" id="KW-0812">Transmembrane</keyword>
<evidence type="ECO:0000256" key="5">
    <source>
        <dbReference type="ARBA" id="ARBA00023136"/>
    </source>
</evidence>
<keyword evidence="6 7" id="KW-0131">Cell cycle</keyword>
<sequence>MPESKKRKNAAQKGKDRPSATRAGQSGNDDPAARRERSDAPPPPSPRWWAPTMVTLMVIGLICVVLTYLMRGDAPVPGLGNWNLAIGFGVMLVGFFMTLRWR</sequence>
<feature type="transmembrane region" description="Helical" evidence="7">
    <location>
        <begin position="82"/>
        <end position="99"/>
    </location>
</feature>
<dbReference type="EMBL" id="BAABGN010000012">
    <property type="protein sequence ID" value="GAA4429604.1"/>
    <property type="molecule type" value="Genomic_DNA"/>
</dbReference>
<comment type="caution">
    <text evidence="9">The sequence shown here is derived from an EMBL/GenBank/DDBJ whole genome shotgun (WGS) entry which is preliminary data.</text>
</comment>
<reference evidence="10" key="1">
    <citation type="journal article" date="2019" name="Int. J. Syst. Evol. Microbiol.">
        <title>The Global Catalogue of Microorganisms (GCM) 10K type strain sequencing project: providing services to taxonomists for standard genome sequencing and annotation.</title>
        <authorList>
            <consortium name="The Broad Institute Genomics Platform"/>
            <consortium name="The Broad Institute Genome Sequencing Center for Infectious Disease"/>
            <person name="Wu L."/>
            <person name="Ma J."/>
        </authorList>
    </citation>
    <scope>NUCLEOTIDE SEQUENCE [LARGE SCALE GENOMIC DNA]</scope>
    <source>
        <strain evidence="10">JCM 17810</strain>
    </source>
</reference>
<keyword evidence="4 7" id="KW-1133">Transmembrane helix</keyword>
<keyword evidence="1 7" id="KW-1003">Cell membrane</keyword>
<evidence type="ECO:0000313" key="10">
    <source>
        <dbReference type="Proteomes" id="UP001500622"/>
    </source>
</evidence>
<proteinExistence type="inferred from homology"/>
<evidence type="ECO:0000256" key="4">
    <source>
        <dbReference type="ARBA" id="ARBA00022989"/>
    </source>
</evidence>
<evidence type="ECO:0000256" key="8">
    <source>
        <dbReference type="SAM" id="MobiDB-lite"/>
    </source>
</evidence>
<dbReference type="Proteomes" id="UP001500622">
    <property type="component" value="Unassembled WGS sequence"/>
</dbReference>
<comment type="subcellular location">
    <subcellularLocation>
        <location evidence="7">Cell membrane</location>
        <topology evidence="7">Multi-pass membrane protein</topology>
    </subcellularLocation>
</comment>
<feature type="region of interest" description="Disordered" evidence="8">
    <location>
        <begin position="1"/>
        <end position="48"/>
    </location>
</feature>
<evidence type="ECO:0000313" key="9">
    <source>
        <dbReference type="EMBL" id="GAA4429604.1"/>
    </source>
</evidence>
<protein>
    <recommendedName>
        <fullName evidence="7">Cell division protein CrgA</fullName>
    </recommendedName>
</protein>
<keyword evidence="2 7" id="KW-0132">Cell division</keyword>
<dbReference type="HAMAP" id="MF_00631">
    <property type="entry name" value="CrgA"/>
    <property type="match status" value="1"/>
</dbReference>
<evidence type="ECO:0000256" key="1">
    <source>
        <dbReference type="ARBA" id="ARBA00022475"/>
    </source>
</evidence>
<evidence type="ECO:0000256" key="2">
    <source>
        <dbReference type="ARBA" id="ARBA00022618"/>
    </source>
</evidence>
<dbReference type="InterPro" id="IPR009619">
    <property type="entry name" value="CrgA"/>
</dbReference>
<feature type="compositionally biased region" description="Basic residues" evidence="8">
    <location>
        <begin position="1"/>
        <end position="10"/>
    </location>
</feature>
<evidence type="ECO:0000256" key="7">
    <source>
        <dbReference type="HAMAP-Rule" id="MF_00631"/>
    </source>
</evidence>
<comment type="function">
    <text evidence="7">Involved in cell division.</text>
</comment>
<dbReference type="Pfam" id="PF06781">
    <property type="entry name" value="CrgA"/>
    <property type="match status" value="1"/>
</dbReference>
<dbReference type="RefSeq" id="WP_345217279.1">
    <property type="nucleotide sequence ID" value="NZ_BAABGN010000012.1"/>
</dbReference>
<comment type="similarity">
    <text evidence="7">Belongs to the CrgA family.</text>
</comment>
<keyword evidence="5 7" id="KW-0472">Membrane</keyword>
<evidence type="ECO:0000256" key="3">
    <source>
        <dbReference type="ARBA" id="ARBA00022692"/>
    </source>
</evidence>
<keyword evidence="10" id="KW-1185">Reference proteome</keyword>
<organism evidence="9 10">
    <name type="scientific">Georgenia halophila</name>
    <dbReference type="NCBI Taxonomy" id="620889"/>
    <lineage>
        <taxon>Bacteria</taxon>
        <taxon>Bacillati</taxon>
        <taxon>Actinomycetota</taxon>
        <taxon>Actinomycetes</taxon>
        <taxon>Micrococcales</taxon>
        <taxon>Bogoriellaceae</taxon>
        <taxon>Georgenia</taxon>
    </lineage>
</organism>